<dbReference type="AlphaFoldDB" id="A0A9N9PL98"/>
<evidence type="ECO:0000313" key="1">
    <source>
        <dbReference type="EMBL" id="CAG8958099.1"/>
    </source>
</evidence>
<dbReference type="EMBL" id="CAJVRL010000081">
    <property type="protein sequence ID" value="CAG8958099.1"/>
    <property type="molecule type" value="Genomic_DNA"/>
</dbReference>
<protein>
    <submittedName>
        <fullName evidence="1">Uncharacterized protein</fullName>
    </submittedName>
</protein>
<accession>A0A9N9PL98</accession>
<organism evidence="1 2">
    <name type="scientific">Hymenoscyphus fraxineus</name>
    <dbReference type="NCBI Taxonomy" id="746836"/>
    <lineage>
        <taxon>Eukaryota</taxon>
        <taxon>Fungi</taxon>
        <taxon>Dikarya</taxon>
        <taxon>Ascomycota</taxon>
        <taxon>Pezizomycotina</taxon>
        <taxon>Leotiomycetes</taxon>
        <taxon>Helotiales</taxon>
        <taxon>Helotiaceae</taxon>
        <taxon>Hymenoscyphus</taxon>
    </lineage>
</organism>
<keyword evidence="2" id="KW-1185">Reference proteome</keyword>
<dbReference type="OrthoDB" id="10483382at2759"/>
<evidence type="ECO:0000313" key="2">
    <source>
        <dbReference type="Proteomes" id="UP000696280"/>
    </source>
</evidence>
<sequence>MTLTVPQTVTIPIATSISYGAVSGNNSVGRANGAYIINTYFDPSTQNVVYTDDTDMTSCGNSCFSTPGCAQYQLITYNSPPEMCMLVITSNTCNTPNTVPGNSMSVDGGAGPADVVVVGNRICEK</sequence>
<name>A0A9N9PL98_9HELO</name>
<proteinExistence type="predicted"/>
<reference evidence="1" key="1">
    <citation type="submission" date="2021-07" db="EMBL/GenBank/DDBJ databases">
        <authorList>
            <person name="Durling M."/>
        </authorList>
    </citation>
    <scope>NUCLEOTIDE SEQUENCE</scope>
</reference>
<gene>
    <name evidence="1" type="ORF">HYFRA_00000444</name>
</gene>
<dbReference type="Proteomes" id="UP000696280">
    <property type="component" value="Unassembled WGS sequence"/>
</dbReference>
<comment type="caution">
    <text evidence="1">The sequence shown here is derived from an EMBL/GenBank/DDBJ whole genome shotgun (WGS) entry which is preliminary data.</text>
</comment>